<feature type="transmembrane region" description="Helical" evidence="10">
    <location>
        <begin position="57"/>
        <end position="74"/>
    </location>
</feature>
<evidence type="ECO:0000256" key="9">
    <source>
        <dbReference type="ARBA" id="ARBA00023201"/>
    </source>
</evidence>
<dbReference type="GO" id="GO:0051453">
    <property type="term" value="P:regulation of intracellular pH"/>
    <property type="evidence" value="ECO:0007669"/>
    <property type="project" value="TreeGrafter"/>
</dbReference>
<feature type="domain" description="Cation/H+ exchanger transmembrane" evidence="11">
    <location>
        <begin position="11"/>
        <end position="397"/>
    </location>
</feature>
<dbReference type="InterPro" id="IPR018422">
    <property type="entry name" value="Cation/H_exchanger_CPA1"/>
</dbReference>
<proteinExistence type="predicted"/>
<feature type="transmembrane region" description="Helical" evidence="10">
    <location>
        <begin position="274"/>
        <end position="298"/>
    </location>
</feature>
<dbReference type="PANTHER" id="PTHR10110:SF86">
    <property type="entry name" value="SODIUM_HYDROGEN EXCHANGER 7"/>
    <property type="match status" value="1"/>
</dbReference>
<dbReference type="Proteomes" id="UP000051697">
    <property type="component" value="Unassembled WGS sequence"/>
</dbReference>
<evidence type="ECO:0000313" key="13">
    <source>
        <dbReference type="Proteomes" id="UP000051697"/>
    </source>
</evidence>
<dbReference type="OrthoDB" id="9809206at2"/>
<dbReference type="PANTHER" id="PTHR10110">
    <property type="entry name" value="SODIUM/HYDROGEN EXCHANGER"/>
    <property type="match status" value="1"/>
</dbReference>
<dbReference type="Pfam" id="PF00999">
    <property type="entry name" value="Na_H_Exchanger"/>
    <property type="match status" value="1"/>
</dbReference>
<dbReference type="Gene3D" id="6.10.140.1330">
    <property type="match status" value="1"/>
</dbReference>
<sequence>MNVMILVFVLLLASIVSILIAQLIPKISVNYISMIIGGLLFLIPAAVGSLDSFNSEIFMGLIIAPLLFFEGQAMRLNLVSKKLKRILQVTVSLVIITMLVGGFGVWQLTHINIALAFMLAAISTPTDATALESVTNGLQTPKKEFTLLKLESLFNDASGIILLNMAALWYTNGHINVGETIINFIYSAGGGVLFGMVTAWIIILFRQELLRTSFNSLNAQNVLYVITPFLLYFAAEAIHVSGIIAVVSAGLVHNAEAQRSRLVNPPQIRLGFDLISLITEIFNSVVFVILGFMFISIINDGAIMNHAGGWLMVGVTFYLLNTMTRYVYSRFRMKMLRKDALIFALAGVHGAVTLSLAFTVAEMHIKSSEFNLVIMSACVFIVLSMLIPTIAFRFILDKTASQTEILAEVSLIRKEMVQRALASVDNMYLPKNVKRSVKFDLSTQNERTKTRDFVHAWLEAVHRSDFNEDEQELEMRAFMNAFLQERKYLDMISQREAKYQSYVFDIYKEVLLAESLVITPDLYGRD</sequence>
<organism evidence="12 13">
    <name type="scientific">Paucilactobacillus oligofermentans DSM 15707 = LMG 22743</name>
    <dbReference type="NCBI Taxonomy" id="1423778"/>
    <lineage>
        <taxon>Bacteria</taxon>
        <taxon>Bacillati</taxon>
        <taxon>Bacillota</taxon>
        <taxon>Bacilli</taxon>
        <taxon>Lactobacillales</taxon>
        <taxon>Lactobacillaceae</taxon>
        <taxon>Paucilactobacillus</taxon>
    </lineage>
</organism>
<evidence type="ECO:0000256" key="5">
    <source>
        <dbReference type="ARBA" id="ARBA00022989"/>
    </source>
</evidence>
<keyword evidence="4 10" id="KW-0812">Transmembrane</keyword>
<protein>
    <submittedName>
        <fullName evidence="12">Na(+) H(+) antiporter</fullName>
    </submittedName>
</protein>
<dbReference type="PATRIC" id="fig|1423778.4.peg.1198"/>
<evidence type="ECO:0000256" key="2">
    <source>
        <dbReference type="ARBA" id="ARBA00022448"/>
    </source>
</evidence>
<dbReference type="GO" id="GO:0015386">
    <property type="term" value="F:potassium:proton antiporter activity"/>
    <property type="evidence" value="ECO:0007669"/>
    <property type="project" value="TreeGrafter"/>
</dbReference>
<evidence type="ECO:0000256" key="1">
    <source>
        <dbReference type="ARBA" id="ARBA00004651"/>
    </source>
</evidence>
<keyword evidence="13" id="KW-1185">Reference proteome</keyword>
<evidence type="ECO:0000256" key="10">
    <source>
        <dbReference type="SAM" id="Phobius"/>
    </source>
</evidence>
<dbReference type="GO" id="GO:0098719">
    <property type="term" value="P:sodium ion import across plasma membrane"/>
    <property type="evidence" value="ECO:0007669"/>
    <property type="project" value="TreeGrafter"/>
</dbReference>
<evidence type="ECO:0000256" key="4">
    <source>
        <dbReference type="ARBA" id="ARBA00022692"/>
    </source>
</evidence>
<dbReference type="GO" id="GO:0015385">
    <property type="term" value="F:sodium:proton antiporter activity"/>
    <property type="evidence" value="ECO:0007669"/>
    <property type="project" value="InterPro"/>
</dbReference>
<dbReference type="AlphaFoldDB" id="A0A0R1RQC9"/>
<gene>
    <name evidence="12" type="ORF">FC70_GL001164</name>
</gene>
<accession>A0A0R1RQC9</accession>
<dbReference type="GO" id="GO:0005886">
    <property type="term" value="C:plasma membrane"/>
    <property type="evidence" value="ECO:0007669"/>
    <property type="project" value="UniProtKB-SubCell"/>
</dbReference>
<evidence type="ECO:0000256" key="7">
    <source>
        <dbReference type="ARBA" id="ARBA00023065"/>
    </source>
</evidence>
<reference evidence="12 13" key="1">
    <citation type="journal article" date="2015" name="Genome Announc.">
        <title>Expanding the biotechnology potential of lactobacilli through comparative genomics of 213 strains and associated genera.</title>
        <authorList>
            <person name="Sun Z."/>
            <person name="Harris H.M."/>
            <person name="McCann A."/>
            <person name="Guo C."/>
            <person name="Argimon S."/>
            <person name="Zhang W."/>
            <person name="Yang X."/>
            <person name="Jeffery I.B."/>
            <person name="Cooney J.C."/>
            <person name="Kagawa T.F."/>
            <person name="Liu W."/>
            <person name="Song Y."/>
            <person name="Salvetti E."/>
            <person name="Wrobel A."/>
            <person name="Rasinkangas P."/>
            <person name="Parkhill J."/>
            <person name="Rea M.C."/>
            <person name="O'Sullivan O."/>
            <person name="Ritari J."/>
            <person name="Douillard F.P."/>
            <person name="Paul Ross R."/>
            <person name="Yang R."/>
            <person name="Briner A.E."/>
            <person name="Felis G.E."/>
            <person name="de Vos W.M."/>
            <person name="Barrangou R."/>
            <person name="Klaenhammer T.R."/>
            <person name="Caufield P.W."/>
            <person name="Cui Y."/>
            <person name="Zhang H."/>
            <person name="O'Toole P.W."/>
        </authorList>
    </citation>
    <scope>NUCLEOTIDE SEQUENCE [LARGE SCALE GENOMIC DNA]</scope>
    <source>
        <strain evidence="12 13">DSM 15707</strain>
    </source>
</reference>
<feature type="transmembrane region" description="Helical" evidence="10">
    <location>
        <begin position="86"/>
        <end position="106"/>
    </location>
</feature>
<feature type="transmembrane region" description="Helical" evidence="10">
    <location>
        <begin position="184"/>
        <end position="205"/>
    </location>
</feature>
<name>A0A0R1RQC9_9LACO</name>
<dbReference type="STRING" id="1423778.FC70_GL001164"/>
<evidence type="ECO:0000256" key="8">
    <source>
        <dbReference type="ARBA" id="ARBA00023136"/>
    </source>
</evidence>
<feature type="transmembrane region" description="Helical" evidence="10">
    <location>
        <begin position="310"/>
        <end position="328"/>
    </location>
</feature>
<dbReference type="EMBL" id="AZFE01000031">
    <property type="protein sequence ID" value="KRL55563.1"/>
    <property type="molecule type" value="Genomic_DNA"/>
</dbReference>
<evidence type="ECO:0000256" key="3">
    <source>
        <dbReference type="ARBA" id="ARBA00022475"/>
    </source>
</evidence>
<feature type="transmembrane region" description="Helical" evidence="10">
    <location>
        <begin position="340"/>
        <end position="361"/>
    </location>
</feature>
<keyword evidence="3" id="KW-1003">Cell membrane</keyword>
<evidence type="ECO:0000259" key="11">
    <source>
        <dbReference type="Pfam" id="PF00999"/>
    </source>
</evidence>
<keyword evidence="9" id="KW-0739">Sodium transport</keyword>
<keyword evidence="2" id="KW-0813">Transport</keyword>
<feature type="transmembrane region" description="Helical" evidence="10">
    <location>
        <begin position="373"/>
        <end position="396"/>
    </location>
</feature>
<keyword evidence="7" id="KW-0406">Ion transport</keyword>
<dbReference type="RefSeq" id="WP_057890100.1">
    <property type="nucleotide sequence ID" value="NZ_AZFE01000031.1"/>
</dbReference>
<feature type="transmembrane region" description="Helical" evidence="10">
    <location>
        <begin position="225"/>
        <end position="253"/>
    </location>
</feature>
<keyword evidence="8 10" id="KW-0472">Membrane</keyword>
<keyword evidence="5 10" id="KW-1133">Transmembrane helix</keyword>
<comment type="caution">
    <text evidence="12">The sequence shown here is derived from an EMBL/GenBank/DDBJ whole genome shotgun (WGS) entry which is preliminary data.</text>
</comment>
<comment type="subcellular location">
    <subcellularLocation>
        <location evidence="1">Cell membrane</location>
        <topology evidence="1">Multi-pass membrane protein</topology>
    </subcellularLocation>
</comment>
<feature type="transmembrane region" description="Helical" evidence="10">
    <location>
        <begin position="153"/>
        <end position="172"/>
    </location>
</feature>
<evidence type="ECO:0000313" key="12">
    <source>
        <dbReference type="EMBL" id="KRL55563.1"/>
    </source>
</evidence>
<feature type="transmembrane region" description="Helical" evidence="10">
    <location>
        <begin position="31"/>
        <end position="50"/>
    </location>
</feature>
<evidence type="ECO:0000256" key="6">
    <source>
        <dbReference type="ARBA" id="ARBA00023053"/>
    </source>
</evidence>
<keyword evidence="6" id="KW-0915">Sodium</keyword>
<dbReference type="InterPro" id="IPR006153">
    <property type="entry name" value="Cation/H_exchanger_TM"/>
</dbReference>